<evidence type="ECO:0000256" key="2">
    <source>
        <dbReference type="ARBA" id="ARBA00009160"/>
    </source>
</evidence>
<proteinExistence type="inferred from homology"/>
<evidence type="ECO:0000256" key="1">
    <source>
        <dbReference type="ARBA" id="ARBA00004370"/>
    </source>
</evidence>
<evidence type="ECO:0000256" key="5">
    <source>
        <dbReference type="ARBA" id="ARBA00023136"/>
    </source>
</evidence>
<dbReference type="InterPro" id="IPR007014">
    <property type="entry name" value="FUN14"/>
</dbReference>
<dbReference type="Proteomes" id="UP000011615">
    <property type="component" value="Unassembled WGS sequence"/>
</dbReference>
<feature type="transmembrane region" description="Helical" evidence="6">
    <location>
        <begin position="12"/>
        <end position="29"/>
    </location>
</feature>
<comment type="similarity">
    <text evidence="2">Belongs to the FUN14 family.</text>
</comment>
<evidence type="ECO:0000313" key="7">
    <source>
        <dbReference type="EMBL" id="ELZ24774.1"/>
    </source>
</evidence>
<dbReference type="PANTHER" id="PTHR21346">
    <property type="entry name" value="FUN14 DOMAIN CONTAINING"/>
    <property type="match status" value="1"/>
</dbReference>
<dbReference type="STRING" id="1230457.C476_03958"/>
<dbReference type="PANTHER" id="PTHR21346:SF0">
    <property type="entry name" value="RE45833P"/>
    <property type="match status" value="1"/>
</dbReference>
<gene>
    <name evidence="7" type="ORF">C476_03958</name>
</gene>
<feature type="transmembrane region" description="Helical" evidence="6">
    <location>
        <begin position="36"/>
        <end position="51"/>
    </location>
</feature>
<dbReference type="PATRIC" id="fig|1230457.4.peg.790"/>
<keyword evidence="3 6" id="KW-0812">Transmembrane</keyword>
<dbReference type="eggNOG" id="arCOG04811">
    <property type="taxonomic scope" value="Archaea"/>
</dbReference>
<evidence type="ECO:0000256" key="6">
    <source>
        <dbReference type="SAM" id="Phobius"/>
    </source>
</evidence>
<protein>
    <submittedName>
        <fullName evidence="7">FUN14 family protein</fullName>
    </submittedName>
</protein>
<evidence type="ECO:0000256" key="4">
    <source>
        <dbReference type="ARBA" id="ARBA00022989"/>
    </source>
</evidence>
<accession>M0CSB2</accession>
<evidence type="ECO:0000256" key="3">
    <source>
        <dbReference type="ARBA" id="ARBA00022692"/>
    </source>
</evidence>
<dbReference type="Pfam" id="PF04930">
    <property type="entry name" value="FUN14"/>
    <property type="match status" value="1"/>
</dbReference>
<organism evidence="7 8">
    <name type="scientific">Natrinema limicola JCM 13563</name>
    <dbReference type="NCBI Taxonomy" id="1230457"/>
    <lineage>
        <taxon>Archaea</taxon>
        <taxon>Methanobacteriati</taxon>
        <taxon>Methanobacteriota</taxon>
        <taxon>Stenosarchaea group</taxon>
        <taxon>Halobacteria</taxon>
        <taxon>Halobacteriales</taxon>
        <taxon>Natrialbaceae</taxon>
        <taxon>Natrinema</taxon>
    </lineage>
</organism>
<keyword evidence="4 6" id="KW-1133">Transmembrane helix</keyword>
<evidence type="ECO:0000313" key="8">
    <source>
        <dbReference type="Proteomes" id="UP000011615"/>
    </source>
</evidence>
<feature type="transmembrane region" description="Helical" evidence="6">
    <location>
        <begin position="86"/>
        <end position="104"/>
    </location>
</feature>
<comment type="caution">
    <text evidence="7">The sequence shown here is derived from an EMBL/GenBank/DDBJ whole genome shotgun (WGS) entry which is preliminary data.</text>
</comment>
<dbReference type="GO" id="GO:0016020">
    <property type="term" value="C:membrane"/>
    <property type="evidence" value="ECO:0007669"/>
    <property type="project" value="UniProtKB-SubCell"/>
</dbReference>
<sequence length="107" mass="11224">MRVMIDLDPTALGLEFGGGAIIGCLIGFAAKKIAKLLAVIVGIQLMLFRYLESQGIITVDWNRLSAGILHTQAQAQDTATSVVQSLISTLSLGAGFTGGFVIGFKRG</sequence>
<keyword evidence="5 6" id="KW-0472">Membrane</keyword>
<reference evidence="7 8" key="1">
    <citation type="journal article" date="2014" name="PLoS Genet.">
        <title>Phylogenetically driven sequencing of extremely halophilic archaea reveals strategies for static and dynamic osmo-response.</title>
        <authorList>
            <person name="Becker E.A."/>
            <person name="Seitzer P.M."/>
            <person name="Tritt A."/>
            <person name="Larsen D."/>
            <person name="Krusor M."/>
            <person name="Yao A.I."/>
            <person name="Wu D."/>
            <person name="Madern D."/>
            <person name="Eisen J.A."/>
            <person name="Darling A.E."/>
            <person name="Facciotti M.T."/>
        </authorList>
    </citation>
    <scope>NUCLEOTIDE SEQUENCE [LARGE SCALE GENOMIC DNA]</scope>
    <source>
        <strain evidence="7 8">JCM 13563</strain>
    </source>
</reference>
<name>M0CSB2_9EURY</name>
<dbReference type="EMBL" id="AOIT01000017">
    <property type="protein sequence ID" value="ELZ24774.1"/>
    <property type="molecule type" value="Genomic_DNA"/>
</dbReference>
<keyword evidence="8" id="KW-1185">Reference proteome</keyword>
<dbReference type="AlphaFoldDB" id="M0CSB2"/>
<comment type="subcellular location">
    <subcellularLocation>
        <location evidence="1">Membrane</location>
    </subcellularLocation>
</comment>